<feature type="compositionally biased region" description="Pro residues" evidence="1">
    <location>
        <begin position="1101"/>
        <end position="1120"/>
    </location>
</feature>
<feature type="compositionally biased region" description="Pro residues" evidence="1">
    <location>
        <begin position="839"/>
        <end position="851"/>
    </location>
</feature>
<feature type="compositionally biased region" description="Polar residues" evidence="1">
    <location>
        <begin position="104"/>
        <end position="120"/>
    </location>
</feature>
<evidence type="ECO:0000313" key="2">
    <source>
        <dbReference type="EMBL" id="OBZ65782.1"/>
    </source>
</evidence>
<evidence type="ECO:0000256" key="1">
    <source>
        <dbReference type="SAM" id="MobiDB-lite"/>
    </source>
</evidence>
<dbReference type="OMA" id="HTHFEAS"/>
<feature type="region of interest" description="Disordered" evidence="1">
    <location>
        <begin position="432"/>
        <end position="506"/>
    </location>
</feature>
<feature type="compositionally biased region" description="Polar residues" evidence="1">
    <location>
        <begin position="1045"/>
        <end position="1074"/>
    </location>
</feature>
<feature type="compositionally biased region" description="Low complexity" evidence="1">
    <location>
        <begin position="926"/>
        <end position="952"/>
    </location>
</feature>
<feature type="compositionally biased region" description="Pro residues" evidence="1">
    <location>
        <begin position="860"/>
        <end position="869"/>
    </location>
</feature>
<feature type="region of interest" description="Disordered" evidence="1">
    <location>
        <begin position="1"/>
        <end position="246"/>
    </location>
</feature>
<feature type="compositionally biased region" description="Pro residues" evidence="1">
    <location>
        <begin position="998"/>
        <end position="1035"/>
    </location>
</feature>
<feature type="region of interest" description="Disordered" evidence="1">
    <location>
        <begin position="702"/>
        <end position="955"/>
    </location>
</feature>
<protein>
    <submittedName>
        <fullName evidence="2">Uncharacterized protein</fullName>
    </submittedName>
</protein>
<proteinExistence type="predicted"/>
<feature type="region of interest" description="Disordered" evidence="1">
    <location>
        <begin position="561"/>
        <end position="581"/>
    </location>
</feature>
<feature type="compositionally biased region" description="Basic and acidic residues" evidence="1">
    <location>
        <begin position="482"/>
        <end position="493"/>
    </location>
</feature>
<accession>A0A1C7LLZ3</accession>
<dbReference type="Proteomes" id="UP000092993">
    <property type="component" value="Unassembled WGS sequence"/>
</dbReference>
<feature type="region of interest" description="Disordered" evidence="1">
    <location>
        <begin position="968"/>
        <end position="1149"/>
    </location>
</feature>
<evidence type="ECO:0000313" key="3">
    <source>
        <dbReference type="Proteomes" id="UP000092993"/>
    </source>
</evidence>
<name>A0A1C7LLZ3_GRIFR</name>
<keyword evidence="3" id="KW-1185">Reference proteome</keyword>
<feature type="compositionally biased region" description="Polar residues" evidence="1">
    <location>
        <begin position="445"/>
        <end position="456"/>
    </location>
</feature>
<feature type="compositionally biased region" description="Basic and acidic residues" evidence="1">
    <location>
        <begin position="739"/>
        <end position="784"/>
    </location>
</feature>
<feature type="compositionally biased region" description="Low complexity" evidence="1">
    <location>
        <begin position="594"/>
        <end position="623"/>
    </location>
</feature>
<feature type="compositionally biased region" description="Polar residues" evidence="1">
    <location>
        <begin position="21"/>
        <end position="38"/>
    </location>
</feature>
<gene>
    <name evidence="2" type="ORF">A0H81_14277</name>
</gene>
<feature type="compositionally biased region" description="Basic and acidic residues" evidence="1">
    <location>
        <begin position="706"/>
        <end position="726"/>
    </location>
</feature>
<feature type="region of interest" description="Disordered" evidence="1">
    <location>
        <begin position="594"/>
        <end position="642"/>
    </location>
</feature>
<feature type="compositionally biased region" description="Polar residues" evidence="1">
    <location>
        <begin position="1"/>
        <end position="12"/>
    </location>
</feature>
<dbReference type="EMBL" id="LUGG01000041">
    <property type="protein sequence ID" value="OBZ65782.1"/>
    <property type="molecule type" value="Genomic_DNA"/>
</dbReference>
<organism evidence="2 3">
    <name type="scientific">Grifola frondosa</name>
    <name type="common">Maitake</name>
    <name type="synonym">Polyporus frondosus</name>
    <dbReference type="NCBI Taxonomy" id="5627"/>
    <lineage>
        <taxon>Eukaryota</taxon>
        <taxon>Fungi</taxon>
        <taxon>Dikarya</taxon>
        <taxon>Basidiomycota</taxon>
        <taxon>Agaricomycotina</taxon>
        <taxon>Agaricomycetes</taxon>
        <taxon>Polyporales</taxon>
        <taxon>Grifolaceae</taxon>
        <taxon>Grifola</taxon>
    </lineage>
</organism>
<dbReference type="OrthoDB" id="3237291at2759"/>
<reference evidence="2 3" key="1">
    <citation type="submission" date="2016-03" db="EMBL/GenBank/DDBJ databases">
        <title>Whole genome sequencing of Grifola frondosa 9006-11.</title>
        <authorList>
            <person name="Min B."/>
            <person name="Park H."/>
            <person name="Kim J.-G."/>
            <person name="Cho H."/>
            <person name="Oh Y.-L."/>
            <person name="Kong W.-S."/>
            <person name="Choi I.-G."/>
        </authorList>
    </citation>
    <scope>NUCLEOTIDE SEQUENCE [LARGE SCALE GENOMIC DNA]</scope>
    <source>
        <strain evidence="2 3">9006-11</strain>
    </source>
</reference>
<feature type="compositionally biased region" description="Polar residues" evidence="1">
    <location>
        <begin position="464"/>
        <end position="478"/>
    </location>
</feature>
<dbReference type="AlphaFoldDB" id="A0A1C7LLZ3"/>
<dbReference type="STRING" id="5627.A0A1C7LLZ3"/>
<comment type="caution">
    <text evidence="2">The sequence shown here is derived from an EMBL/GenBank/DDBJ whole genome shotgun (WGS) entry which is preliminary data.</text>
</comment>
<feature type="compositionally biased region" description="Polar residues" evidence="1">
    <location>
        <begin position="727"/>
        <end position="738"/>
    </location>
</feature>
<sequence length="1149" mass="121811">MYDHYASSSSPLNLKDRIAAFQQQRDAAESSNPKNSTLKPPPHGSLKDKIASFEKQGAVPMPRSSFGLGAPPPAPDDASSRRHGELYGNRVAGLSRPHILAPTGNPSTAPPSNRTRSVSTPHLDRFLQSPSPPGTPALPRRRSTHPDTSQTPEINTPAEHDDCAAPNPEAESPETPAIVVSSEALAVDQPDATGAHHEEPVGPAPDPEQVVAAEPESAIVGETSNLDELISEGSPSVSKDTETPQDPEVVICEPAPAEETMSPTSHSPVSVASPDAAKLEQNVEESGMQFPGVSLDQSSVPSETLQTLSALGMQHSVQELLDQLLLQEDMLDIATPVRQRFSLNGRLSPKAVLDYIVQQQSASAVRDSGVVGASQSVPGTPFSPTLSVGSTYSLDSPGGESPLSPTSDIYSAYLATTPAMIESFSRALPSIPESEAGTEEDPLSPANTGRKTSYSQEYDLVSVSDHTTGSSAPISTPSDDGVFLRRDSTKSDDADGPDAVRISGPPRITSPPLVLVIPNSLPLPKPAAATDEALDAHEAVIVLDPPRKVSPTVSRGVLVPAPQSAAPSPVSANASPVSAYSPPVSTYSPGSIYSPASSSPALQAPSSRGSVSRSVSLRSKAVSPTPSGPYEEPEFTPVSGPKSFHAVVHERVVEPTSRSRPTSAMSSYHMASFPSPPLNAAAFGELGSLLADAALLEQQLANIRTPAEEPRKEKHNEPKEARERKVPSTSMEHTNSRISVERIDPRISVDRQDPRISVERREPRISVEQPRKPVDRQEATEPREPSTIAAPAPIRPSSVEQPVPMSLRSKPTQELPESVDDHEDSSRASSELSFLAADPRPPPRIPLPPRPNSAMSQVPAPSPPPPPVPLKGSSRQSKLSGLLSRAKSSHSLRPMPGDYSRESFGSELSSEDSVPVSTPPSPPLDPMTLSISSSMSSDASSIRSTSRSWKMSKNGLSRATMFADKLLHKREHHNSTVPTADYDISEDDDMQQSSRALPRPPRPLPLPPRPLPPRGLPPPAPGGPPTISLPPPPQPQSQNGRSQPANRLSPPQQQQRLSWLSITSPGGLNDSPDTATLFDSFPSVPDNVPLPLPSRPHGLAPRPPLPPQPHVPSRLPPPSAGYPGSSGSTRSKGLPARPNDHQKQRSAII</sequence>